<feature type="domain" description="Bacterial Ig" evidence="2">
    <location>
        <begin position="494"/>
        <end position="575"/>
    </location>
</feature>
<evidence type="ECO:0000256" key="1">
    <source>
        <dbReference type="SAM" id="MobiDB-lite"/>
    </source>
</evidence>
<feature type="domain" description="Bacterial Ig" evidence="2">
    <location>
        <begin position="2"/>
        <end position="81"/>
    </location>
</feature>
<evidence type="ECO:0000259" key="2">
    <source>
        <dbReference type="Pfam" id="PF17936"/>
    </source>
</evidence>
<evidence type="ECO:0000313" key="3">
    <source>
        <dbReference type="EMBL" id="OYR29409.1"/>
    </source>
</evidence>
<feature type="region of interest" description="Disordered" evidence="1">
    <location>
        <begin position="65"/>
        <end position="87"/>
    </location>
</feature>
<dbReference type="Gene3D" id="2.60.40.10">
    <property type="entry name" value="Immunoglobulins"/>
    <property type="match status" value="7"/>
</dbReference>
<dbReference type="Proteomes" id="UP000216188">
    <property type="component" value="Unassembled WGS sequence"/>
</dbReference>
<keyword evidence="4" id="KW-1185">Reference proteome</keyword>
<dbReference type="EMBL" id="NNRM01000008">
    <property type="protein sequence ID" value="OYR29409.1"/>
    <property type="molecule type" value="Genomic_DNA"/>
</dbReference>
<dbReference type="InterPro" id="IPR010221">
    <property type="entry name" value="VCBS_dom"/>
</dbReference>
<feature type="compositionally biased region" description="Polar residues" evidence="1">
    <location>
        <begin position="148"/>
        <end position="159"/>
    </location>
</feature>
<feature type="domain" description="Bacterial Ig" evidence="2">
    <location>
        <begin position="330"/>
        <end position="409"/>
    </location>
</feature>
<dbReference type="AlphaFoldDB" id="A0A256GQN3"/>
<organism evidence="3 4">
    <name type="scientific">Brucella pseudogrignonensis</name>
    <dbReference type="NCBI Taxonomy" id="419475"/>
    <lineage>
        <taxon>Bacteria</taxon>
        <taxon>Pseudomonadati</taxon>
        <taxon>Pseudomonadota</taxon>
        <taxon>Alphaproteobacteria</taxon>
        <taxon>Hyphomicrobiales</taxon>
        <taxon>Brucellaceae</taxon>
        <taxon>Brucella/Ochrobactrum group</taxon>
        <taxon>Brucella</taxon>
    </lineage>
</organism>
<dbReference type="InterPro" id="IPR013783">
    <property type="entry name" value="Ig-like_fold"/>
</dbReference>
<reference evidence="3 4" key="1">
    <citation type="submission" date="2017-07" db="EMBL/GenBank/DDBJ databases">
        <title>Phylogenetic study on the rhizospheric bacterium Ochrobactrum sp. A44.</title>
        <authorList>
            <person name="Krzyzanowska D.M."/>
            <person name="Ossowicki A."/>
            <person name="Rajewska M."/>
            <person name="Maciag T."/>
            <person name="Kaczynski Z."/>
            <person name="Czerwicka M."/>
            <person name="Jafra S."/>
        </authorList>
    </citation>
    <scope>NUCLEOTIDE SEQUENCE [LARGE SCALE GENOMIC DNA]</scope>
    <source>
        <strain evidence="3 4">CCUG 30717</strain>
    </source>
</reference>
<feature type="non-terminal residue" evidence="3">
    <location>
        <position position="1268"/>
    </location>
</feature>
<comment type="caution">
    <text evidence="3">The sequence shown here is derived from an EMBL/GenBank/DDBJ whole genome shotgun (WGS) entry which is preliminary data.</text>
</comment>
<proteinExistence type="predicted"/>
<feature type="compositionally biased region" description="Polar residues" evidence="1">
    <location>
        <begin position="65"/>
        <end position="79"/>
    </location>
</feature>
<dbReference type="STRING" id="419475.A8A54_07585"/>
<dbReference type="Pfam" id="PF17936">
    <property type="entry name" value="Big_6"/>
    <property type="match status" value="7"/>
</dbReference>
<feature type="compositionally biased region" description="Polar residues" evidence="1">
    <location>
        <begin position="312"/>
        <end position="322"/>
    </location>
</feature>
<dbReference type="NCBIfam" id="NF033510">
    <property type="entry name" value="Ca_tandemer"/>
    <property type="match status" value="1"/>
</dbReference>
<feature type="region of interest" description="Disordered" evidence="1">
    <location>
        <begin position="312"/>
        <end position="332"/>
    </location>
</feature>
<feature type="domain" description="Bacterial Ig" evidence="2">
    <location>
        <begin position="84"/>
        <end position="163"/>
    </location>
</feature>
<gene>
    <name evidence="3" type="ORF">CEV34_0645</name>
</gene>
<protein>
    <submittedName>
        <fullName evidence="3">FlgD Ig-like domain protein</fullName>
    </submittedName>
</protein>
<accession>A0A256GQN3</accession>
<evidence type="ECO:0000313" key="4">
    <source>
        <dbReference type="Proteomes" id="UP000216188"/>
    </source>
</evidence>
<feature type="domain" description="Bacterial Ig" evidence="2">
    <location>
        <begin position="248"/>
        <end position="327"/>
    </location>
</feature>
<feature type="domain" description="Bacterial Ig" evidence="2">
    <location>
        <begin position="412"/>
        <end position="491"/>
    </location>
</feature>
<feature type="compositionally biased region" description="Low complexity" evidence="1">
    <location>
        <begin position="1165"/>
        <end position="1178"/>
    </location>
</feature>
<dbReference type="Pfam" id="PF17963">
    <property type="entry name" value="Big_9"/>
    <property type="match status" value="1"/>
</dbReference>
<dbReference type="NCBIfam" id="TIGR01965">
    <property type="entry name" value="VCBS_repeat"/>
    <property type="match status" value="1"/>
</dbReference>
<dbReference type="InterPro" id="IPR041498">
    <property type="entry name" value="Big_6"/>
</dbReference>
<sequence length="1268" mass="127164">MAPDDPAVTVGEDGVTLTITGEPGATATIYDAQGNPIATVPLGAEGEATYTLPESNGQTVTVTQSDAAGNESGSTSATLPDTLAPDAPTVVVGEDGVTLTITGEPDASATIYDAEGNPIATVPLGAEGEATYTLPESNGQAVTVTQSDAAGNESGSTPATLPDTLAPDAPTVVVGEDGVTLTITGESGATATIYDAEGNPLATVPLGPTGEATYTLPESNGQAITVTQSDLAGNESGSTPATLPDTLAPSAPVVVVGEDGVTLTITGEPGASATIYDAEGNPLATVPLGAEGEATYTLPESNGQAITVTQSDAAGNESSATPATLPDTLAPDAPTVVVGEDGVTLTITGEPGATATIYDAGGNPIATVPLGAEGEATYTLPETNGQAVTVTQSDGAGNESGSTPATLPDTLAPDAPTVAVGADGRTLTITGEANATATIHNALGQVIATVPLGAGGTATYTLDQSNGQNVLVSQTDAAGNQSEASPATVPDTLAPLAPTDITITPDGVTVSGKGEPNTTVIIRGAGNAVVGEGTVDSSGNFQIGLTTPQREGQQLSVTLEDAAGNLSNPGSVTAPIIDPGSTAPVDDNVTAEVVIQPTTTAVTYPGASYLALVGILGLDLRVLSVNSVGITVAQGHQQNLQLTYAQALGVDLAGGTSIIVQKLMPDGTWAAVDGNGNATLLTLTLLGNRAEASVLLGEGTYRAFAAVQNTVSVGLLGNLAVSGQDLNYQEPSGIQAPAIQGNVMANDGAAIEAGHLVTSVTVGGVAHAVVAGAQGTTITGQYGTLVIHQDGTYTYTPNASAAAIGQVEQFTYTVHDPLTNANTTANLNIRIDSDGQGLVWSDDFTQPATYDFVATDDTDTSGIVWVNAVNNAFFDQTQPLTALLGGAQSNSNTFTIGSNMDATGTITISVTVAAVASGTVVIQRLVGGTWQNVGTPETYTMTLGLLGVVKTLDVGSLNLVPGQYRVHTTISGVAGSVNTISDVNVTLTDQHVIQSNPGTTGNLLDNDGTLPLAAKLQVQGSGGFVTVSATGTVIQGLHGDLTIYSNGEYKYQPHSNLAYTDRFATDTFNYKIVLPNGHETAAHITIGLEEGSQILSARIAEDPVHDDAVAAEHHDTAAAASANEHNDNSDAHTTHQADEHQVADDNTLNDGSGDVHASTETPVDQEATQTTEQTASAEGSGDAPVADQHESDVVPLGDHLAAPDADAGETPAQHSLTEGILLDDGSGEVTLPSSNDQSSSDDSATQTSDTGLGTAPVEETASVDDPLG</sequence>
<name>A0A256GQN3_9HYPH</name>
<dbReference type="InterPro" id="IPR055014">
    <property type="entry name" value="BapA_Bap-like_C"/>
</dbReference>
<feature type="domain" description="Bacterial Ig" evidence="2">
    <location>
        <begin position="166"/>
        <end position="245"/>
    </location>
</feature>
<feature type="compositionally biased region" description="Basic and acidic residues" evidence="1">
    <location>
        <begin position="1124"/>
        <end position="1143"/>
    </location>
</feature>
<feature type="region of interest" description="Disordered" evidence="1">
    <location>
        <begin position="148"/>
        <end position="168"/>
    </location>
</feature>
<feature type="compositionally biased region" description="Low complexity" evidence="1">
    <location>
        <begin position="1233"/>
        <end position="1250"/>
    </location>
</feature>
<feature type="region of interest" description="Disordered" evidence="1">
    <location>
        <begin position="1118"/>
        <end position="1268"/>
    </location>
</feature>
<dbReference type="NCBIfam" id="NF045619">
    <property type="entry name" value="adhes_GNV_Cterm"/>
    <property type="match status" value="1"/>
</dbReference>